<keyword evidence="3" id="KW-0832">Ubl conjugation</keyword>
<dbReference type="GO" id="GO:0031625">
    <property type="term" value="F:ubiquitin protein ligase binding"/>
    <property type="evidence" value="ECO:0007669"/>
    <property type="project" value="InterPro"/>
</dbReference>
<dbReference type="AlphaFoldDB" id="A0A7R9YDP0"/>
<name>A0A7R9YDP0_9STRA</name>
<evidence type="ECO:0000256" key="2">
    <source>
        <dbReference type="ARBA" id="ARBA00022499"/>
    </source>
</evidence>
<dbReference type="InterPro" id="IPR036390">
    <property type="entry name" value="WH_DNA-bd_sf"/>
</dbReference>
<dbReference type="SUPFAM" id="SSF74788">
    <property type="entry name" value="Cullin repeat-like"/>
    <property type="match status" value="1"/>
</dbReference>
<evidence type="ECO:0000256" key="5">
    <source>
        <dbReference type="RuleBase" id="RU003829"/>
    </source>
</evidence>
<reference evidence="7" key="1">
    <citation type="submission" date="2021-01" db="EMBL/GenBank/DDBJ databases">
        <authorList>
            <person name="Corre E."/>
            <person name="Pelletier E."/>
            <person name="Niang G."/>
            <person name="Scheremetjew M."/>
            <person name="Finn R."/>
            <person name="Kale V."/>
            <person name="Holt S."/>
            <person name="Cochrane G."/>
            <person name="Meng A."/>
            <person name="Brown T."/>
            <person name="Cohen L."/>
        </authorList>
    </citation>
    <scope>NUCLEOTIDE SEQUENCE</scope>
    <source>
        <strain evidence="7">CCMP2078</strain>
    </source>
</reference>
<gene>
    <name evidence="7" type="ORF">PPYR1160_LOCUS9254</name>
</gene>
<dbReference type="InterPro" id="IPR036388">
    <property type="entry name" value="WH-like_DNA-bd_sf"/>
</dbReference>
<sequence length="828" mass="94365">MSEFLGKEESPEDEERQERILALSRFAERVQDGDLDDEEDCIEAAWTVLKRMGIDVVVSVLTGEDSHQMPFGRRDNMNLHLIAFRAASGFDREDLREAGPKRLYEGYVDVLNDFLDKQVATASSAAYDLNNLGEDVYRWWDRYRTLVLWLHKVLGHLDKGYVDQADLESLTTVALRKFHRKVYSSEMGEKVTRMLIDRINRERDGEVVDDHFLKRCIELFVTMGAAVNQKKIESLKKLHASIADLGEYIRNFQTPFLEASAAYWNAKAQDWLDTCDTPAYLRKAEEAIVGEQERAIRYLPPSSEVLVLDEVKSELLGRYGEQVLSDRASGCAALLERQDLDSLRRAYLLFREVDACLGLLAKSLQDWIAEQGLRVLRNSTSGSFVRDLIDLHQNHCDLLAQTFDSDKVLQRSLKMAYTQVVNADASSILAEAKSAGDGKSPSVTSTNEILVRFLDRVLRGMDRSMGEADAEKALTNLMGLFTYLTDKDFFLEIHRNLLCKRLLNLKSGSGVSSGVSEEIERERAVITAMKLNMGTSFTSKIEGMVNDFLIGQSLQKEYLDHVEGTAAVETSGRSADEATPRYRFQVQMLTTGFWPSQEMAQPAIPAHLAKHLQHFEAWYTEKHTHRTLKWIHSLGEVEVKGYYAQKKSSEKRQASVYTMSMSPFQALVLQHFDKHPKQTFRVSEIREALSFDDHIVARVLHGLCCRPKTRILCKTGSSNSVSIDDEVSVNEAFSSRQIRFRVLQPALQRAAAEKVVKADRTHAIDATLVRTMKARKVLLHNELVQECLRQLTHFSPEARAIKLRIESLIERDYLERDQDDEKLYRYVP</sequence>
<accession>A0A7R9YDP0</accession>
<dbReference type="Gene3D" id="1.20.1310.10">
    <property type="entry name" value="Cullin Repeats"/>
    <property type="match status" value="4"/>
</dbReference>
<dbReference type="SMART" id="SM00884">
    <property type="entry name" value="Cullin_Nedd8"/>
    <property type="match status" value="1"/>
</dbReference>
<evidence type="ECO:0000313" key="7">
    <source>
        <dbReference type="EMBL" id="CAD8259752.1"/>
    </source>
</evidence>
<dbReference type="PANTHER" id="PTHR11932">
    <property type="entry name" value="CULLIN"/>
    <property type="match status" value="1"/>
</dbReference>
<dbReference type="Pfam" id="PF00888">
    <property type="entry name" value="Cullin"/>
    <property type="match status" value="1"/>
</dbReference>
<evidence type="ECO:0000259" key="6">
    <source>
        <dbReference type="PROSITE" id="PS50069"/>
    </source>
</evidence>
<evidence type="ECO:0000256" key="4">
    <source>
        <dbReference type="PROSITE-ProRule" id="PRU00330"/>
    </source>
</evidence>
<dbReference type="InterPro" id="IPR045093">
    <property type="entry name" value="Cullin"/>
</dbReference>
<dbReference type="GO" id="GO:0006511">
    <property type="term" value="P:ubiquitin-dependent protein catabolic process"/>
    <property type="evidence" value="ECO:0007669"/>
    <property type="project" value="InterPro"/>
</dbReference>
<dbReference type="InterPro" id="IPR059120">
    <property type="entry name" value="Cullin-like_AB"/>
</dbReference>
<dbReference type="SMART" id="SM00182">
    <property type="entry name" value="CULLIN"/>
    <property type="match status" value="1"/>
</dbReference>
<comment type="similarity">
    <text evidence="1 4 5">Belongs to the cullin family.</text>
</comment>
<dbReference type="InterPro" id="IPR016159">
    <property type="entry name" value="Cullin_repeat-like_dom_sf"/>
</dbReference>
<dbReference type="EMBL" id="HBEA01012148">
    <property type="protein sequence ID" value="CAD8259752.1"/>
    <property type="molecule type" value="Transcribed_RNA"/>
</dbReference>
<dbReference type="InterPro" id="IPR036317">
    <property type="entry name" value="Cullin_homology_sf"/>
</dbReference>
<organism evidence="7">
    <name type="scientific">Pinguiococcus pyrenoidosus</name>
    <dbReference type="NCBI Taxonomy" id="172671"/>
    <lineage>
        <taxon>Eukaryota</taxon>
        <taxon>Sar</taxon>
        <taxon>Stramenopiles</taxon>
        <taxon>Ochrophyta</taxon>
        <taxon>Pinguiophyceae</taxon>
        <taxon>Pinguiochrysidales</taxon>
        <taxon>Pinguiochrysidaceae</taxon>
        <taxon>Pinguiococcus</taxon>
    </lineage>
</organism>
<keyword evidence="2" id="KW-1017">Isopeptide bond</keyword>
<dbReference type="InterPro" id="IPR019559">
    <property type="entry name" value="Cullin_neddylation_domain"/>
</dbReference>
<proteinExistence type="inferred from homology"/>
<dbReference type="Pfam" id="PF10557">
    <property type="entry name" value="Cullin_Nedd8"/>
    <property type="match status" value="1"/>
</dbReference>
<dbReference type="Gene3D" id="1.10.10.10">
    <property type="entry name" value="Winged helix-like DNA-binding domain superfamily/Winged helix DNA-binding domain"/>
    <property type="match status" value="1"/>
</dbReference>
<dbReference type="Gene3D" id="3.30.230.130">
    <property type="entry name" value="Cullin, Chain C, Domain 2"/>
    <property type="match status" value="1"/>
</dbReference>
<evidence type="ECO:0000256" key="3">
    <source>
        <dbReference type="ARBA" id="ARBA00022843"/>
    </source>
</evidence>
<protein>
    <recommendedName>
        <fullName evidence="6">Cullin family profile domain-containing protein</fullName>
    </recommendedName>
</protein>
<evidence type="ECO:0000256" key="1">
    <source>
        <dbReference type="ARBA" id="ARBA00006019"/>
    </source>
</evidence>
<dbReference type="InterPro" id="IPR001373">
    <property type="entry name" value="Cullin_N"/>
</dbReference>
<feature type="domain" description="Cullin family profile" evidence="6">
    <location>
        <begin position="445"/>
        <end position="704"/>
    </location>
</feature>
<dbReference type="InterPro" id="IPR016158">
    <property type="entry name" value="Cullin_homology"/>
</dbReference>
<dbReference type="SUPFAM" id="SSF75632">
    <property type="entry name" value="Cullin homology domain"/>
    <property type="match status" value="1"/>
</dbReference>
<dbReference type="Pfam" id="PF26557">
    <property type="entry name" value="Cullin_AB"/>
    <property type="match status" value="1"/>
</dbReference>
<dbReference type="SUPFAM" id="SSF46785">
    <property type="entry name" value="Winged helix' DNA-binding domain"/>
    <property type="match status" value="1"/>
</dbReference>
<dbReference type="PROSITE" id="PS50069">
    <property type="entry name" value="CULLIN_2"/>
    <property type="match status" value="1"/>
</dbReference>
<dbReference type="FunFam" id="1.10.10.10:FF:000014">
    <property type="entry name" value="Cullin 1"/>
    <property type="match status" value="1"/>
</dbReference>